<evidence type="ECO:0008006" key="13">
    <source>
        <dbReference type="Google" id="ProtNLM"/>
    </source>
</evidence>
<keyword evidence="3" id="KW-0677">Repeat</keyword>
<dbReference type="Pfam" id="PF18052">
    <property type="entry name" value="Rx_N"/>
    <property type="match status" value="1"/>
</dbReference>
<dbReference type="GO" id="GO:0042742">
    <property type="term" value="P:defense response to bacterium"/>
    <property type="evidence" value="ECO:0007669"/>
    <property type="project" value="UniProtKB-ARBA"/>
</dbReference>
<keyword evidence="5" id="KW-0611">Plant defense</keyword>
<dbReference type="InterPro" id="IPR055414">
    <property type="entry name" value="LRR_R13L4/SHOC2-like"/>
</dbReference>
<dbReference type="GO" id="GO:0043531">
    <property type="term" value="F:ADP binding"/>
    <property type="evidence" value="ECO:0007669"/>
    <property type="project" value="InterPro"/>
</dbReference>
<dbReference type="eggNOG" id="KOG4658">
    <property type="taxonomic scope" value="Eukaryota"/>
</dbReference>
<dbReference type="CDD" id="cd14798">
    <property type="entry name" value="RX-CC_like"/>
    <property type="match status" value="1"/>
</dbReference>
<evidence type="ECO:0000256" key="4">
    <source>
        <dbReference type="ARBA" id="ARBA00022741"/>
    </source>
</evidence>
<feature type="domain" description="Disease resistance R13L4/SHOC-2-like LRR" evidence="10">
    <location>
        <begin position="558"/>
        <end position="917"/>
    </location>
</feature>
<evidence type="ECO:0000259" key="9">
    <source>
        <dbReference type="Pfam" id="PF23559"/>
    </source>
</evidence>
<dbReference type="SUPFAM" id="SSF52540">
    <property type="entry name" value="P-loop containing nucleoside triphosphate hydrolases"/>
    <property type="match status" value="1"/>
</dbReference>
<dbReference type="PANTHER" id="PTHR23155:SF1116">
    <property type="entry name" value="OS12G0273300 PROTEIN"/>
    <property type="match status" value="1"/>
</dbReference>
<protein>
    <recommendedName>
        <fullName evidence="13">AAA+ ATPase domain-containing protein</fullName>
    </recommendedName>
</protein>
<dbReference type="InParanoid" id="K3ZH67"/>
<dbReference type="InterPro" id="IPR041118">
    <property type="entry name" value="Rx_N"/>
</dbReference>
<dbReference type="FunFam" id="1.10.10.10:FF:000322">
    <property type="entry name" value="Probable disease resistance protein At1g63360"/>
    <property type="match status" value="1"/>
</dbReference>
<reference evidence="11" key="2">
    <citation type="submission" date="2018-08" db="UniProtKB">
        <authorList>
            <consortium name="EnsemblPlants"/>
        </authorList>
    </citation>
    <scope>IDENTIFICATION</scope>
    <source>
        <strain evidence="11">Yugu1</strain>
    </source>
</reference>
<accession>K3ZH67</accession>
<dbReference type="Proteomes" id="UP000004995">
    <property type="component" value="Unassembled WGS sequence"/>
</dbReference>
<dbReference type="GO" id="GO:0009626">
    <property type="term" value="P:plant-type hypersensitive response"/>
    <property type="evidence" value="ECO:0007669"/>
    <property type="project" value="UniProtKB-ARBA"/>
</dbReference>
<keyword evidence="4" id="KW-0547">Nucleotide-binding</keyword>
<dbReference type="Gene3D" id="1.10.10.10">
    <property type="entry name" value="Winged helix-like DNA-binding domain superfamily/Winged helix DNA-binding domain"/>
    <property type="match status" value="1"/>
</dbReference>
<keyword evidence="6" id="KW-0175">Coiled coil</keyword>
<evidence type="ECO:0000259" key="7">
    <source>
        <dbReference type="Pfam" id="PF00931"/>
    </source>
</evidence>
<dbReference type="PANTHER" id="PTHR23155">
    <property type="entry name" value="DISEASE RESISTANCE PROTEIN RP"/>
    <property type="match status" value="1"/>
</dbReference>
<dbReference type="InterPro" id="IPR038005">
    <property type="entry name" value="RX-like_CC"/>
</dbReference>
<dbReference type="EnsemblPlants" id="KQK95377">
    <property type="protein sequence ID" value="KQK95377"/>
    <property type="gene ID" value="SETIT_025919mg"/>
</dbReference>
<keyword evidence="2" id="KW-0433">Leucine-rich repeat</keyword>
<dbReference type="Gene3D" id="3.80.10.10">
    <property type="entry name" value="Ribonuclease Inhibitor"/>
    <property type="match status" value="1"/>
</dbReference>
<dbReference type="PRINTS" id="PR00364">
    <property type="entry name" value="DISEASERSIST"/>
</dbReference>
<proteinExistence type="inferred from homology"/>
<dbReference type="InterPro" id="IPR002182">
    <property type="entry name" value="NB-ARC"/>
</dbReference>
<gene>
    <name evidence="11" type="primary">LOC101757001</name>
</gene>
<feature type="domain" description="Disease resistance N-terminal" evidence="8">
    <location>
        <begin position="8"/>
        <end position="96"/>
    </location>
</feature>
<feature type="domain" description="NB-ARC" evidence="7">
    <location>
        <begin position="191"/>
        <end position="329"/>
    </location>
</feature>
<keyword evidence="12" id="KW-1185">Reference proteome</keyword>
<evidence type="ECO:0000256" key="6">
    <source>
        <dbReference type="ARBA" id="ARBA00023054"/>
    </source>
</evidence>
<dbReference type="Gene3D" id="3.40.50.300">
    <property type="entry name" value="P-loop containing nucleotide triphosphate hydrolases"/>
    <property type="match status" value="1"/>
</dbReference>
<comment type="similarity">
    <text evidence="1">Belongs to the disease resistance NB-LRR family.</text>
</comment>
<dbReference type="AlphaFoldDB" id="K3ZH67"/>
<dbReference type="GO" id="GO:0002758">
    <property type="term" value="P:innate immune response-activating signaling pathway"/>
    <property type="evidence" value="ECO:0007669"/>
    <property type="project" value="UniProtKB-ARBA"/>
</dbReference>
<dbReference type="InterPro" id="IPR036388">
    <property type="entry name" value="WH-like_DNA-bd_sf"/>
</dbReference>
<dbReference type="SUPFAM" id="SSF52058">
    <property type="entry name" value="L domain-like"/>
    <property type="match status" value="1"/>
</dbReference>
<evidence type="ECO:0000256" key="2">
    <source>
        <dbReference type="ARBA" id="ARBA00022614"/>
    </source>
</evidence>
<dbReference type="Gene3D" id="1.20.5.4130">
    <property type="match status" value="1"/>
</dbReference>
<dbReference type="InterPro" id="IPR032675">
    <property type="entry name" value="LRR_dom_sf"/>
</dbReference>
<evidence type="ECO:0000259" key="8">
    <source>
        <dbReference type="Pfam" id="PF18052"/>
    </source>
</evidence>
<dbReference type="Gramene" id="KQK95377">
    <property type="protein sequence ID" value="KQK95377"/>
    <property type="gene ID" value="SETIT_025919mg"/>
</dbReference>
<dbReference type="Gene3D" id="1.10.8.430">
    <property type="entry name" value="Helical domain of apoptotic protease-activating factors"/>
    <property type="match status" value="1"/>
</dbReference>
<feature type="domain" description="Disease resistance protein winged helix" evidence="9">
    <location>
        <begin position="438"/>
        <end position="510"/>
    </location>
</feature>
<dbReference type="Pfam" id="PF23598">
    <property type="entry name" value="LRR_14"/>
    <property type="match status" value="1"/>
</dbReference>
<dbReference type="InterPro" id="IPR027417">
    <property type="entry name" value="P-loop_NTPase"/>
</dbReference>
<evidence type="ECO:0000313" key="12">
    <source>
        <dbReference type="Proteomes" id="UP000004995"/>
    </source>
</evidence>
<dbReference type="FunFam" id="3.40.50.300:FF:001091">
    <property type="entry name" value="Probable disease resistance protein At1g61300"/>
    <property type="match status" value="1"/>
</dbReference>
<dbReference type="InterPro" id="IPR058922">
    <property type="entry name" value="WHD_DRP"/>
</dbReference>
<dbReference type="Pfam" id="PF23559">
    <property type="entry name" value="WHD_DRP"/>
    <property type="match status" value="1"/>
</dbReference>
<sequence>MEIVTGAIPSLLDKLSELLDGEYNLQKEAKGGIKFLQTELESMQCALEKISRTPADKIDDQDKIWARKVREMSYDIEDNIDKYIVQCKGRKRKRKTDEQHSFKEAIDRFLEWLWQPMIRRKFATEIREIKSRVIEVHERRRRYEVSLGVDKPVTVDPRLFAQYTEVKELVGIDEARDELISKIMIEENEVPKKQGRIVSIVGFGGLGKTTLANTVYKKIRAQFDCYAFVSVSQTPDLKKLYKGLLYDLGKSINEETLDERRLIEALTEFLEDKRYFVVVDDVWDISVWKMIRYALPDNDVGYTIIITTRISHVAEQAGGAYNMKPLSLNNSRKLLYRRIFGNGNKDNNEEEEKCPHEELAEVSNRILNKCAGVPLAIITMASLLACKARDKMEWYEVCNSIGTGMENNLDVENMRKILSFSYYKLPCHLRACLLYLSIFPEDYEIEKDHLIRMWIGEGFIKYEKAGKSLFGLGESYFNELINRSMIQPIHDRFDDTISSCRVHDMVLDLIRSLSSEENFVTVLSDMGGTSPSNTIRRLSLHNDQESHVMAKATWSLQHARSVVVFPAAASLVPPLDCCRVLRVLDLKDCYLSEANSSLNYLENLHHLRYLGLRDTCISWLPEEIGNLQLLQTLDVSGTQISRLPSSVVQLRKLMCLCIGEYRTRVPNGIGHLTCLEQLSELHIDDSTRNIIEELGQLTELRKLSIELDEWNDKLLECLWKLQKMQELVITGKISQRSIGGLDAWVAPRHLRVLQTQSSCWFSTLPAWVNPSLLLDLTKLKIAVRELHQADLEILGRLPALRFLFLEVDNKNLGILAGFVVGAGAFPCLVRCYFLGLVWPVVFQHGAMPRLRWLMFFPFYVGETRGIACNDGSLDLGLGNLPSLQDVHAFLYAAGKEEGEQTKAALMHEAKMHPNHPSSRILNKQVRQLLIVIPYLSPSPFSSPFLLNCICVYSSV</sequence>
<organism evidence="11 12">
    <name type="scientific">Setaria italica</name>
    <name type="common">Foxtail millet</name>
    <name type="synonym">Panicum italicum</name>
    <dbReference type="NCBI Taxonomy" id="4555"/>
    <lineage>
        <taxon>Eukaryota</taxon>
        <taxon>Viridiplantae</taxon>
        <taxon>Streptophyta</taxon>
        <taxon>Embryophyta</taxon>
        <taxon>Tracheophyta</taxon>
        <taxon>Spermatophyta</taxon>
        <taxon>Magnoliopsida</taxon>
        <taxon>Liliopsida</taxon>
        <taxon>Poales</taxon>
        <taxon>Poaceae</taxon>
        <taxon>PACMAD clade</taxon>
        <taxon>Panicoideae</taxon>
        <taxon>Panicodae</taxon>
        <taxon>Paniceae</taxon>
        <taxon>Cenchrinae</taxon>
        <taxon>Setaria</taxon>
    </lineage>
</organism>
<evidence type="ECO:0000259" key="10">
    <source>
        <dbReference type="Pfam" id="PF23598"/>
    </source>
</evidence>
<evidence type="ECO:0000256" key="5">
    <source>
        <dbReference type="ARBA" id="ARBA00022821"/>
    </source>
</evidence>
<dbReference type="Pfam" id="PF00931">
    <property type="entry name" value="NB-ARC"/>
    <property type="match status" value="1"/>
</dbReference>
<evidence type="ECO:0000313" key="11">
    <source>
        <dbReference type="EnsemblPlants" id="KQK95377"/>
    </source>
</evidence>
<reference evidence="12" key="1">
    <citation type="journal article" date="2012" name="Nat. Biotechnol.">
        <title>Reference genome sequence of the model plant Setaria.</title>
        <authorList>
            <person name="Bennetzen J.L."/>
            <person name="Schmutz J."/>
            <person name="Wang H."/>
            <person name="Percifield R."/>
            <person name="Hawkins J."/>
            <person name="Pontaroli A.C."/>
            <person name="Estep M."/>
            <person name="Feng L."/>
            <person name="Vaughn J.N."/>
            <person name="Grimwood J."/>
            <person name="Jenkins J."/>
            <person name="Barry K."/>
            <person name="Lindquist E."/>
            <person name="Hellsten U."/>
            <person name="Deshpande S."/>
            <person name="Wang X."/>
            <person name="Wu X."/>
            <person name="Mitros T."/>
            <person name="Triplett J."/>
            <person name="Yang X."/>
            <person name="Ye C.Y."/>
            <person name="Mauro-Herrera M."/>
            <person name="Wang L."/>
            <person name="Li P."/>
            <person name="Sharma M."/>
            <person name="Sharma R."/>
            <person name="Ronald P.C."/>
            <person name="Panaud O."/>
            <person name="Kellogg E.A."/>
            <person name="Brutnell T.P."/>
            <person name="Doust A.N."/>
            <person name="Tuskan G.A."/>
            <person name="Rokhsar D."/>
            <person name="Devos K.M."/>
        </authorList>
    </citation>
    <scope>NUCLEOTIDE SEQUENCE [LARGE SCALE GENOMIC DNA]</scope>
    <source>
        <strain evidence="12">cv. Yugu1</strain>
    </source>
</reference>
<name>K3ZH67_SETIT</name>
<evidence type="ECO:0000256" key="1">
    <source>
        <dbReference type="ARBA" id="ARBA00008894"/>
    </source>
</evidence>
<dbReference type="EMBL" id="AGNK02005150">
    <property type="status" value="NOT_ANNOTATED_CDS"/>
    <property type="molecule type" value="Genomic_DNA"/>
</dbReference>
<dbReference type="OMA" id="MQVEHED"/>
<evidence type="ECO:0000256" key="3">
    <source>
        <dbReference type="ARBA" id="ARBA00022737"/>
    </source>
</evidence>
<dbReference type="InterPro" id="IPR044974">
    <property type="entry name" value="Disease_R_plants"/>
</dbReference>
<dbReference type="InterPro" id="IPR042197">
    <property type="entry name" value="Apaf_helical"/>
</dbReference>